<dbReference type="Proteomes" id="UP000529728">
    <property type="component" value="Unassembled WGS sequence"/>
</dbReference>
<proteinExistence type="predicted"/>
<gene>
    <name evidence="2" type="primary">Spag5</name>
    <name evidence="2" type="ORF">REGSAT_R01907</name>
</gene>
<name>A0A7K4X9T1_REGSA</name>
<dbReference type="PANTHER" id="PTHR15347:SF1">
    <property type="entry name" value="SPERM-ASSOCIATED ANTIGEN 5"/>
    <property type="match status" value="1"/>
</dbReference>
<dbReference type="InterPro" id="IPR028728">
    <property type="entry name" value="Astrin"/>
</dbReference>
<comment type="caution">
    <text evidence="2">The sequence shown here is derived from an EMBL/GenBank/DDBJ whole genome shotgun (WGS) entry which is preliminary data.</text>
</comment>
<feature type="non-terminal residue" evidence="2">
    <location>
        <position position="95"/>
    </location>
</feature>
<protein>
    <submittedName>
        <fullName evidence="2">SPAG5 protein</fullName>
    </submittedName>
</protein>
<dbReference type="EMBL" id="VWZN01005190">
    <property type="protein sequence ID" value="NWR43712.1"/>
    <property type="molecule type" value="Genomic_DNA"/>
</dbReference>
<evidence type="ECO:0000313" key="3">
    <source>
        <dbReference type="Proteomes" id="UP000529728"/>
    </source>
</evidence>
<dbReference type="OrthoDB" id="5972338at2759"/>
<dbReference type="AlphaFoldDB" id="A0A7K4X9T1"/>
<keyword evidence="1" id="KW-0175">Coiled coil</keyword>
<dbReference type="GO" id="GO:0051988">
    <property type="term" value="P:regulation of attachment of spindle microtubules to kinetochore"/>
    <property type="evidence" value="ECO:0007669"/>
    <property type="project" value="InterPro"/>
</dbReference>
<feature type="coiled-coil region" evidence="1">
    <location>
        <begin position="3"/>
        <end position="94"/>
    </location>
</feature>
<sequence>QNEKALQDVVKQQEEKMLQLIDKSGEVMRLKTEVSELKRLLQRAETEVKVLREEMKGKEHQAYVQERVMLRWEIEKLRLLVVEKENENIRLTDKY</sequence>
<feature type="non-terminal residue" evidence="2">
    <location>
        <position position="1"/>
    </location>
</feature>
<accession>A0A7K4X9T1</accession>
<evidence type="ECO:0000313" key="2">
    <source>
        <dbReference type="EMBL" id="NWR43712.1"/>
    </source>
</evidence>
<reference evidence="2 3" key="1">
    <citation type="submission" date="2019-09" db="EMBL/GenBank/DDBJ databases">
        <title>Bird 10,000 Genomes (B10K) Project - Family phase.</title>
        <authorList>
            <person name="Zhang G."/>
        </authorList>
    </citation>
    <scope>NUCLEOTIDE SEQUENCE [LARGE SCALE GENOMIC DNA]</scope>
    <source>
        <strain evidence="2">B10K-DU-001-18</strain>
        <tissue evidence="2">Muscle</tissue>
    </source>
</reference>
<evidence type="ECO:0000256" key="1">
    <source>
        <dbReference type="SAM" id="Coils"/>
    </source>
</evidence>
<organism evidence="2 3">
    <name type="scientific">Regulus satrapa</name>
    <name type="common">Golden-crowned kinglet</name>
    <dbReference type="NCBI Taxonomy" id="13245"/>
    <lineage>
        <taxon>Eukaryota</taxon>
        <taxon>Metazoa</taxon>
        <taxon>Chordata</taxon>
        <taxon>Craniata</taxon>
        <taxon>Vertebrata</taxon>
        <taxon>Euteleostomi</taxon>
        <taxon>Archelosauria</taxon>
        <taxon>Archosauria</taxon>
        <taxon>Dinosauria</taxon>
        <taxon>Saurischia</taxon>
        <taxon>Theropoda</taxon>
        <taxon>Coelurosauria</taxon>
        <taxon>Aves</taxon>
        <taxon>Neognathae</taxon>
        <taxon>Neoaves</taxon>
        <taxon>Telluraves</taxon>
        <taxon>Australaves</taxon>
        <taxon>Passeriformes</taxon>
        <taxon>Regulidae</taxon>
        <taxon>Regulus</taxon>
    </lineage>
</organism>
<dbReference type="GO" id="GO:0051301">
    <property type="term" value="P:cell division"/>
    <property type="evidence" value="ECO:0007669"/>
    <property type="project" value="InterPro"/>
</dbReference>
<keyword evidence="3" id="KW-1185">Reference proteome</keyword>
<dbReference type="PANTHER" id="PTHR15347">
    <property type="entry name" value="SPERM-ASSOCIATED ANTIGEN 5"/>
    <property type="match status" value="1"/>
</dbReference>